<reference evidence="2" key="1">
    <citation type="journal article" date="2021" name="ISME J.">
        <title>Genomic evolution of the class Acidithiobacillia: deep-branching Proteobacteria living in extreme acidic conditions.</title>
        <authorList>
            <person name="Moya-Beltran A."/>
            <person name="Beard S."/>
            <person name="Rojas-Villalobos C."/>
            <person name="Issotta F."/>
            <person name="Gallardo Y."/>
            <person name="Ulloa R."/>
            <person name="Giaveno A."/>
            <person name="Degli Esposti M."/>
            <person name="Johnson D.B."/>
            <person name="Quatrini R."/>
        </authorList>
    </citation>
    <scope>NUCLEOTIDE SEQUENCE</scope>
    <source>
        <strain evidence="2">DSM 583</strain>
    </source>
</reference>
<dbReference type="GO" id="GO:0016747">
    <property type="term" value="F:acyltransferase activity, transferring groups other than amino-acyl groups"/>
    <property type="evidence" value="ECO:0007669"/>
    <property type="project" value="InterPro"/>
</dbReference>
<proteinExistence type="predicted"/>
<dbReference type="InterPro" id="IPR000182">
    <property type="entry name" value="GNAT_dom"/>
</dbReference>
<protein>
    <submittedName>
        <fullName evidence="2">GNAT family N-acetyltransferase</fullName>
    </submittedName>
</protein>
<organism evidence="2 3">
    <name type="scientific">Acidithiobacillus ferridurans</name>
    <dbReference type="NCBI Taxonomy" id="1232575"/>
    <lineage>
        <taxon>Bacteria</taxon>
        <taxon>Pseudomonadati</taxon>
        <taxon>Pseudomonadota</taxon>
        <taxon>Acidithiobacillia</taxon>
        <taxon>Acidithiobacillales</taxon>
        <taxon>Acidithiobacillaceae</taxon>
        <taxon>Acidithiobacillus</taxon>
    </lineage>
</organism>
<evidence type="ECO:0000259" key="1">
    <source>
        <dbReference type="PROSITE" id="PS51186"/>
    </source>
</evidence>
<dbReference type="Gene3D" id="3.40.630.30">
    <property type="match status" value="1"/>
</dbReference>
<dbReference type="RefSeq" id="WP_215890508.1">
    <property type="nucleotide sequence ID" value="NZ_JABBHS010000166.1"/>
</dbReference>
<dbReference type="PROSITE" id="PS51186">
    <property type="entry name" value="GNAT"/>
    <property type="match status" value="1"/>
</dbReference>
<accession>A0A8X8GBB1</accession>
<feature type="non-terminal residue" evidence="2">
    <location>
        <position position="1"/>
    </location>
</feature>
<evidence type="ECO:0000313" key="3">
    <source>
        <dbReference type="Proteomes" id="UP000887300"/>
    </source>
</evidence>
<dbReference type="AlphaFoldDB" id="A0A8X8GBB1"/>
<dbReference type="Proteomes" id="UP000887300">
    <property type="component" value="Unassembled WGS sequence"/>
</dbReference>
<gene>
    <name evidence="2" type="ORF">HF568_05345</name>
</gene>
<dbReference type="SUPFAM" id="SSF55729">
    <property type="entry name" value="Acyl-CoA N-acyltransferases (Nat)"/>
    <property type="match status" value="1"/>
</dbReference>
<comment type="caution">
    <text evidence="2">The sequence shown here is derived from an EMBL/GenBank/DDBJ whole genome shotgun (WGS) entry which is preliminary data.</text>
</comment>
<evidence type="ECO:0000313" key="2">
    <source>
        <dbReference type="EMBL" id="MBU2722650.1"/>
    </source>
</evidence>
<name>A0A8X8GBB1_ACIFI</name>
<dbReference type="EMBL" id="JABBHS010000166">
    <property type="protein sequence ID" value="MBU2722650.1"/>
    <property type="molecule type" value="Genomic_DNA"/>
</dbReference>
<sequence length="64" mass="7226">RRGAGRQLVERLHQSARDAGLSEIWCHAQLSAQNFYSVLGYKAEGSIFEEAGIDHVTMRYSMVK</sequence>
<feature type="domain" description="N-acetyltransferase" evidence="1">
    <location>
        <begin position="1"/>
        <end position="63"/>
    </location>
</feature>
<dbReference type="Pfam" id="PF13673">
    <property type="entry name" value="Acetyltransf_10"/>
    <property type="match status" value="1"/>
</dbReference>
<dbReference type="InterPro" id="IPR016181">
    <property type="entry name" value="Acyl_CoA_acyltransferase"/>
</dbReference>